<comment type="caution">
    <text evidence="2">The sequence shown here is derived from an EMBL/GenBank/DDBJ whole genome shotgun (WGS) entry which is preliminary data.</text>
</comment>
<feature type="region of interest" description="Disordered" evidence="1">
    <location>
        <begin position="261"/>
        <end position="281"/>
    </location>
</feature>
<organism evidence="2 3">
    <name type="scientific">Tetragonisca angustula</name>
    <dbReference type="NCBI Taxonomy" id="166442"/>
    <lineage>
        <taxon>Eukaryota</taxon>
        <taxon>Metazoa</taxon>
        <taxon>Ecdysozoa</taxon>
        <taxon>Arthropoda</taxon>
        <taxon>Hexapoda</taxon>
        <taxon>Insecta</taxon>
        <taxon>Pterygota</taxon>
        <taxon>Neoptera</taxon>
        <taxon>Endopterygota</taxon>
        <taxon>Hymenoptera</taxon>
        <taxon>Apocrita</taxon>
        <taxon>Aculeata</taxon>
        <taxon>Apoidea</taxon>
        <taxon>Anthophila</taxon>
        <taxon>Apidae</taxon>
        <taxon>Tetragonisca</taxon>
    </lineage>
</organism>
<feature type="region of interest" description="Disordered" evidence="1">
    <location>
        <begin position="130"/>
        <end position="161"/>
    </location>
</feature>
<sequence>MNDGPSSGNVSENNASVANNVEELDTQGSIDKRVRSIKLFIANNITSKIRSKLSSVACYLKRLARLKNGGESESVREGIGSPEVSEIMEGMLNRTTLKISGVSINEQNAPESRGSVVWSENRVMETRWYETASDPSNPEGPSTSTANTNDDTSEPSPMIATTSQIEPVQTISNSVTTTEAMTTNGIFMRVLNRNTTLAENIMLFREALSSHIGSQAERLRETRGDPLVHIQSEDRHELYLGGTANGESGFSGSSTIRSEIGSVAETDNRSREVRNQRIGQDQTPQFFDTLLNVDRILTRKPIRRSDDESSIY</sequence>
<dbReference type="AlphaFoldDB" id="A0AAW0ZLG1"/>
<dbReference type="Proteomes" id="UP001432146">
    <property type="component" value="Unassembled WGS sequence"/>
</dbReference>
<gene>
    <name evidence="2" type="ORF">QLX08_008818</name>
</gene>
<dbReference type="EMBL" id="JAWNGG020000190">
    <property type="protein sequence ID" value="KAK9297508.1"/>
    <property type="molecule type" value="Genomic_DNA"/>
</dbReference>
<evidence type="ECO:0000313" key="2">
    <source>
        <dbReference type="EMBL" id="KAK9297508.1"/>
    </source>
</evidence>
<feature type="region of interest" description="Disordered" evidence="1">
    <location>
        <begin position="1"/>
        <end position="20"/>
    </location>
</feature>
<evidence type="ECO:0000313" key="3">
    <source>
        <dbReference type="Proteomes" id="UP001432146"/>
    </source>
</evidence>
<keyword evidence="3" id="KW-1185">Reference proteome</keyword>
<feature type="compositionally biased region" description="Low complexity" evidence="1">
    <location>
        <begin position="9"/>
        <end position="20"/>
    </location>
</feature>
<evidence type="ECO:0000256" key="1">
    <source>
        <dbReference type="SAM" id="MobiDB-lite"/>
    </source>
</evidence>
<proteinExistence type="predicted"/>
<feature type="compositionally biased region" description="Basic and acidic residues" evidence="1">
    <location>
        <begin position="266"/>
        <end position="275"/>
    </location>
</feature>
<name>A0AAW0ZLG1_9HYME</name>
<reference evidence="2 3" key="1">
    <citation type="submission" date="2024-05" db="EMBL/GenBank/DDBJ databases">
        <title>The nuclear and mitochondrial genome assemblies of Tetragonisca angustula (Apidae: Meliponini), a tiny yet remarkable pollinator in the Neotropics.</title>
        <authorList>
            <person name="Ferrari R."/>
            <person name="Ricardo P.C."/>
            <person name="Dias F.C."/>
            <person name="Araujo N.S."/>
            <person name="Soares D.O."/>
            <person name="Zhou Q.-S."/>
            <person name="Zhu C.-D."/>
            <person name="Coutinho L."/>
            <person name="Airas M.C."/>
            <person name="Batista T.M."/>
        </authorList>
    </citation>
    <scope>NUCLEOTIDE SEQUENCE [LARGE SCALE GENOMIC DNA]</scope>
    <source>
        <strain evidence="2">ASF017062</strain>
        <tissue evidence="2">Abdomen</tissue>
    </source>
</reference>
<protein>
    <submittedName>
        <fullName evidence="2">Uncharacterized protein</fullName>
    </submittedName>
</protein>
<accession>A0AAW0ZLG1</accession>